<dbReference type="Pfam" id="PF12974">
    <property type="entry name" value="Phosphonate-bd"/>
    <property type="match status" value="1"/>
</dbReference>
<gene>
    <name evidence="4" type="primary">phnD</name>
    <name evidence="4" type="ORF">QB898_12540</name>
</gene>
<dbReference type="EMBL" id="JARVII010000040">
    <property type="protein sequence ID" value="MDG9700522.1"/>
    <property type="molecule type" value="Genomic_DNA"/>
</dbReference>
<organism evidence="4 5">
    <name type="scientific">Ottowia cancrivicina</name>
    <dbReference type="NCBI Taxonomy" id="3040346"/>
    <lineage>
        <taxon>Bacteria</taxon>
        <taxon>Pseudomonadati</taxon>
        <taxon>Pseudomonadota</taxon>
        <taxon>Betaproteobacteria</taxon>
        <taxon>Burkholderiales</taxon>
        <taxon>Comamonadaceae</taxon>
        <taxon>Ottowia</taxon>
    </lineage>
</organism>
<evidence type="ECO:0000256" key="2">
    <source>
        <dbReference type="ARBA" id="ARBA00022729"/>
    </source>
</evidence>
<name>A0AAW6RNM7_9BURK</name>
<evidence type="ECO:0000313" key="5">
    <source>
        <dbReference type="Proteomes" id="UP001237156"/>
    </source>
</evidence>
<accession>A0AAW6RNM7</accession>
<keyword evidence="5" id="KW-1185">Reference proteome</keyword>
<dbReference type="InterPro" id="IPR005770">
    <property type="entry name" value="PhnD"/>
</dbReference>
<dbReference type="AlphaFoldDB" id="A0AAW6RNM7"/>
<dbReference type="SUPFAM" id="SSF53850">
    <property type="entry name" value="Periplasmic binding protein-like II"/>
    <property type="match status" value="1"/>
</dbReference>
<proteinExistence type="inferred from homology"/>
<keyword evidence="2 3" id="KW-0732">Signal</keyword>
<dbReference type="PANTHER" id="PTHR35841">
    <property type="entry name" value="PHOSPHONATES-BINDING PERIPLASMIC PROTEIN"/>
    <property type="match status" value="1"/>
</dbReference>
<dbReference type="GO" id="GO:0055085">
    <property type="term" value="P:transmembrane transport"/>
    <property type="evidence" value="ECO:0007669"/>
    <property type="project" value="InterPro"/>
</dbReference>
<dbReference type="RefSeq" id="WP_279525220.1">
    <property type="nucleotide sequence ID" value="NZ_JARVII010000040.1"/>
</dbReference>
<dbReference type="Gene3D" id="3.40.190.10">
    <property type="entry name" value="Periplasmic binding protein-like II"/>
    <property type="match status" value="2"/>
</dbReference>
<comment type="caution">
    <text evidence="4">The sequence shown here is derived from an EMBL/GenBank/DDBJ whole genome shotgun (WGS) entry which is preliminary data.</text>
</comment>
<protein>
    <submittedName>
        <fullName evidence="4">Phosphate/phosphite/phosphonate ABC transporter substrate-binding protein</fullName>
    </submittedName>
</protein>
<dbReference type="Proteomes" id="UP001237156">
    <property type="component" value="Unassembled WGS sequence"/>
</dbReference>
<dbReference type="GO" id="GO:0043190">
    <property type="term" value="C:ATP-binding cassette (ABC) transporter complex"/>
    <property type="evidence" value="ECO:0007669"/>
    <property type="project" value="InterPro"/>
</dbReference>
<evidence type="ECO:0000256" key="1">
    <source>
        <dbReference type="ARBA" id="ARBA00007162"/>
    </source>
</evidence>
<dbReference type="PANTHER" id="PTHR35841:SF1">
    <property type="entry name" value="PHOSPHONATES-BINDING PERIPLASMIC PROTEIN"/>
    <property type="match status" value="1"/>
</dbReference>
<reference evidence="4 5" key="1">
    <citation type="submission" date="2023-04" db="EMBL/GenBank/DDBJ databases">
        <title>Ottowia paracancer sp. nov., isolated from human stomach.</title>
        <authorList>
            <person name="Song Y."/>
        </authorList>
    </citation>
    <scope>NUCLEOTIDE SEQUENCE [LARGE SCALE GENOMIC DNA]</scope>
    <source>
        <strain evidence="4 5">10c7w1</strain>
    </source>
</reference>
<sequence length="339" mass="36841">MNLTAFKPRAFSLASSCAAALAALCGLAALAPAHAADACPHRGDLDAQYCDANKDLVADTPTDARQLKDPGTLVFAFTPVEDPAVYEKLLRPFMADLAQCVGKKVVFFPVQSNAAQIEAMRSGRLHVAAFSPGPVNYAVNLAGAVPFAIRGNEQGPVGMYLKMIVRKDSPYQKLQDLKGKRIAHTSPSSNSGNMAPRALFPKIGLTPDADYKVVYSGKHDQSILGVKTGDYDAAPVASDVLEHMTDRGIVGKDDFRVLYTSEMFPTDAYAYAYNLKPELQEKIKQCFFAYRAPAEMAKGLGGDRFLPISYQKDWELVRTVAEAAGEKFTRDAYNQSARK</sequence>
<dbReference type="NCBIfam" id="TIGR01098">
    <property type="entry name" value="3A0109s03R"/>
    <property type="match status" value="1"/>
</dbReference>
<comment type="similarity">
    <text evidence="1">Belongs to the phosphate/phosphite/phosphonate binding protein family.</text>
</comment>
<feature type="chain" id="PRO_5043487808" evidence="3">
    <location>
        <begin position="36"/>
        <end position="339"/>
    </location>
</feature>
<evidence type="ECO:0000256" key="3">
    <source>
        <dbReference type="SAM" id="SignalP"/>
    </source>
</evidence>
<evidence type="ECO:0000313" key="4">
    <source>
        <dbReference type="EMBL" id="MDG9700522.1"/>
    </source>
</evidence>
<feature type="signal peptide" evidence="3">
    <location>
        <begin position="1"/>
        <end position="35"/>
    </location>
</feature>